<evidence type="ECO:0000313" key="3">
    <source>
        <dbReference type="EMBL" id="CCM15179.1"/>
    </source>
</evidence>
<feature type="compositionally biased region" description="Polar residues" evidence="1">
    <location>
        <begin position="58"/>
        <end position="70"/>
    </location>
</feature>
<sequence length="412" mass="45698">MGCDASSLKPKRSSEGAKIGTAAAGSDRLDGSGASAAEPKGPHSEGSLEIPVPEVDENLQQRYSRGNTRGSAPKAERSPSAPIHATEELNPTCPVELRTIMDNMTELSSMSTSSSAPLLFRISPTERAEVEPGTWAWWRQELRRERVTKDGYHRMQLQDVHTRLTTQHEDNPSTVELDLSSCYMERTAPYVLGRLFASLQLLELRWITSLRLDGNYFTDDGFGTMLSTMSAANEKQTILPVLRQLYLNNMNLDRRSVAGLFAYLFPVDLKATHRIPPSEALRIAGNRVSRPSKAYIAADKRGPTVPLFPSLTVLSLSDNPGMGTTGLIQILRSFLAVHYEPHALSVMDLSRCGLDRAASRYLHEYFEQLSRVIDTNCYPVVPRRFVLMGNQHGIADLHEIYSPKTTGVQLVL</sequence>
<protein>
    <recommendedName>
        <fullName evidence="2">Leucine-rich domain-containing protein</fullName>
    </recommendedName>
</protein>
<dbReference type="InterPro" id="IPR058820">
    <property type="entry name" value="LRR_16"/>
</dbReference>
<evidence type="ECO:0000256" key="1">
    <source>
        <dbReference type="SAM" id="MobiDB-lite"/>
    </source>
</evidence>
<feature type="domain" description="Leucine-rich" evidence="2">
    <location>
        <begin position="135"/>
        <end position="402"/>
    </location>
</feature>
<dbReference type="AlphaFoldDB" id="A0A1E1IV72"/>
<dbReference type="SUPFAM" id="SSF52047">
    <property type="entry name" value="RNI-like"/>
    <property type="match status" value="1"/>
</dbReference>
<organism evidence="3">
    <name type="scientific">Leishmania guyanensis</name>
    <dbReference type="NCBI Taxonomy" id="5670"/>
    <lineage>
        <taxon>Eukaryota</taxon>
        <taxon>Discoba</taxon>
        <taxon>Euglenozoa</taxon>
        <taxon>Kinetoplastea</taxon>
        <taxon>Metakinetoplastina</taxon>
        <taxon>Trypanosomatida</taxon>
        <taxon>Trypanosomatidae</taxon>
        <taxon>Leishmaniinae</taxon>
        <taxon>Leishmania</taxon>
        <taxon>Leishmania guyanensis species complex</taxon>
    </lineage>
</organism>
<name>A0A1E1IV72_LEIGU</name>
<evidence type="ECO:0000259" key="2">
    <source>
        <dbReference type="Pfam" id="PF26020"/>
    </source>
</evidence>
<proteinExistence type="predicted"/>
<dbReference type="Pfam" id="PF26020">
    <property type="entry name" value="LRR_16"/>
    <property type="match status" value="1"/>
</dbReference>
<dbReference type="Gene3D" id="3.80.10.10">
    <property type="entry name" value="Ribonuclease Inhibitor"/>
    <property type="match status" value="1"/>
</dbReference>
<reference evidence="3" key="1">
    <citation type="submission" date="2012-08" db="EMBL/GenBank/DDBJ databases">
        <title>Comparative genomics of metastatic and non-metastatic Leishmania guyanensis provides insights into polygenic factors involved in Leishmania RNA virus infection.</title>
        <authorList>
            <person name="Smith D."/>
            <person name="Hertz-Fowler C."/>
            <person name="Martin R."/>
            <person name="Dickens N."/>
            <person name="Fasel N."/>
            <person name="Falquet L."/>
            <person name="Beverley S."/>
            <person name="Zangger H."/>
            <person name="Calderon-Copete S."/>
            <person name="Mottram J."/>
            <person name="Xenarios I."/>
        </authorList>
    </citation>
    <scope>NUCLEOTIDE SEQUENCE</scope>
    <source>
        <strain evidence="3">MHOM/BR/75/M4147/SSU:IR2SAT-LUC</strain>
    </source>
</reference>
<dbReference type="InterPro" id="IPR032675">
    <property type="entry name" value="LRR_dom_sf"/>
</dbReference>
<accession>A0A1E1IV72</accession>
<feature type="region of interest" description="Disordered" evidence="1">
    <location>
        <begin position="1"/>
        <end position="86"/>
    </location>
</feature>
<gene>
    <name evidence="3" type="primary">LgM4147LRVhigh.20.00940.00300</name>
    <name evidence="3" type="ORF">BN36_2026820</name>
</gene>
<dbReference type="EMBL" id="CALQ01000783">
    <property type="protein sequence ID" value="CCM15179.1"/>
    <property type="molecule type" value="Genomic_DNA"/>
</dbReference>